<feature type="transmembrane region" description="Helical" evidence="2">
    <location>
        <begin position="374"/>
        <end position="396"/>
    </location>
</feature>
<keyword evidence="2" id="KW-0812">Transmembrane</keyword>
<feature type="region of interest" description="Disordered" evidence="1">
    <location>
        <begin position="130"/>
        <end position="149"/>
    </location>
</feature>
<name>A0AAN6VV51_9PEZI</name>
<organism evidence="3 4">
    <name type="scientific">Chaetomidium leptoderma</name>
    <dbReference type="NCBI Taxonomy" id="669021"/>
    <lineage>
        <taxon>Eukaryota</taxon>
        <taxon>Fungi</taxon>
        <taxon>Dikarya</taxon>
        <taxon>Ascomycota</taxon>
        <taxon>Pezizomycotina</taxon>
        <taxon>Sordariomycetes</taxon>
        <taxon>Sordariomycetidae</taxon>
        <taxon>Sordariales</taxon>
        <taxon>Chaetomiaceae</taxon>
        <taxon>Chaetomidium</taxon>
    </lineage>
</organism>
<keyword evidence="2" id="KW-1133">Transmembrane helix</keyword>
<dbReference type="AlphaFoldDB" id="A0AAN6VV51"/>
<feature type="transmembrane region" description="Helical" evidence="2">
    <location>
        <begin position="520"/>
        <end position="541"/>
    </location>
</feature>
<evidence type="ECO:0000256" key="1">
    <source>
        <dbReference type="SAM" id="MobiDB-lite"/>
    </source>
</evidence>
<feature type="transmembrane region" description="Helical" evidence="2">
    <location>
        <begin position="343"/>
        <end position="362"/>
    </location>
</feature>
<gene>
    <name evidence="3" type="ORF">C8A00DRAFT_30065</name>
</gene>
<keyword evidence="2" id="KW-0472">Membrane</keyword>
<dbReference type="PANTHER" id="PTHR35043:SF8">
    <property type="entry name" value="DUF4220 DOMAIN-CONTAINING PROTEIN"/>
    <property type="match status" value="1"/>
</dbReference>
<reference evidence="3" key="1">
    <citation type="journal article" date="2023" name="Mol. Phylogenet. Evol.">
        <title>Genome-scale phylogeny and comparative genomics of the fungal order Sordariales.</title>
        <authorList>
            <person name="Hensen N."/>
            <person name="Bonometti L."/>
            <person name="Westerberg I."/>
            <person name="Brannstrom I.O."/>
            <person name="Guillou S."/>
            <person name="Cros-Aarteil S."/>
            <person name="Calhoun S."/>
            <person name="Haridas S."/>
            <person name="Kuo A."/>
            <person name="Mondo S."/>
            <person name="Pangilinan J."/>
            <person name="Riley R."/>
            <person name="LaButti K."/>
            <person name="Andreopoulos B."/>
            <person name="Lipzen A."/>
            <person name="Chen C."/>
            <person name="Yan M."/>
            <person name="Daum C."/>
            <person name="Ng V."/>
            <person name="Clum A."/>
            <person name="Steindorff A."/>
            <person name="Ohm R.A."/>
            <person name="Martin F."/>
            <person name="Silar P."/>
            <person name="Natvig D.O."/>
            <person name="Lalanne C."/>
            <person name="Gautier V."/>
            <person name="Ament-Velasquez S.L."/>
            <person name="Kruys A."/>
            <person name="Hutchinson M.I."/>
            <person name="Powell A.J."/>
            <person name="Barry K."/>
            <person name="Miller A.N."/>
            <person name="Grigoriev I.V."/>
            <person name="Debuchy R."/>
            <person name="Gladieux P."/>
            <person name="Hiltunen Thoren M."/>
            <person name="Johannesson H."/>
        </authorList>
    </citation>
    <scope>NUCLEOTIDE SEQUENCE</scope>
    <source>
        <strain evidence="3">CBS 538.74</strain>
    </source>
</reference>
<evidence type="ECO:0000313" key="3">
    <source>
        <dbReference type="EMBL" id="KAK4157080.1"/>
    </source>
</evidence>
<accession>A0AAN6VV51</accession>
<proteinExistence type="predicted"/>
<reference evidence="3" key="2">
    <citation type="submission" date="2023-05" db="EMBL/GenBank/DDBJ databases">
        <authorList>
            <consortium name="Lawrence Berkeley National Laboratory"/>
            <person name="Steindorff A."/>
            <person name="Hensen N."/>
            <person name="Bonometti L."/>
            <person name="Westerberg I."/>
            <person name="Brannstrom I.O."/>
            <person name="Guillou S."/>
            <person name="Cros-Aarteil S."/>
            <person name="Calhoun S."/>
            <person name="Haridas S."/>
            <person name="Kuo A."/>
            <person name="Mondo S."/>
            <person name="Pangilinan J."/>
            <person name="Riley R."/>
            <person name="Labutti K."/>
            <person name="Andreopoulos B."/>
            <person name="Lipzen A."/>
            <person name="Chen C."/>
            <person name="Yanf M."/>
            <person name="Daum C."/>
            <person name="Ng V."/>
            <person name="Clum A."/>
            <person name="Ohm R."/>
            <person name="Martin F."/>
            <person name="Silar P."/>
            <person name="Natvig D."/>
            <person name="Lalanne C."/>
            <person name="Gautier V."/>
            <person name="Ament-Velasquez S.L."/>
            <person name="Kruys A."/>
            <person name="Hutchinson M.I."/>
            <person name="Powell A.J."/>
            <person name="Barry K."/>
            <person name="Miller A.N."/>
            <person name="Grigoriev I.V."/>
            <person name="Debuchy R."/>
            <person name="Gladieux P."/>
            <person name="Thoren M.H."/>
            <person name="Johannesson H."/>
        </authorList>
    </citation>
    <scope>NUCLEOTIDE SEQUENCE</scope>
    <source>
        <strain evidence="3">CBS 538.74</strain>
    </source>
</reference>
<feature type="region of interest" description="Disordered" evidence="1">
    <location>
        <begin position="406"/>
        <end position="426"/>
    </location>
</feature>
<dbReference type="PANTHER" id="PTHR35043">
    <property type="entry name" value="TRANSCRIPTION FACTOR DOMAIN-CONTAINING PROTEIN"/>
    <property type="match status" value="1"/>
</dbReference>
<keyword evidence="4" id="KW-1185">Reference proteome</keyword>
<evidence type="ECO:0000256" key="2">
    <source>
        <dbReference type="SAM" id="Phobius"/>
    </source>
</evidence>
<protein>
    <submittedName>
        <fullName evidence="3">Uncharacterized protein</fullName>
    </submittedName>
</protein>
<dbReference type="Proteomes" id="UP001302745">
    <property type="component" value="Unassembled WGS sequence"/>
</dbReference>
<sequence length="563" mass="63508">MEQTTPHPLVGWQDGDTTRGTLSIIKTCAATIFACTWTIQHLNVPAAHDGELSKFLRACKWMLITLLLPEFILTHAIVELSLALGCMIWMGVTTTCDPDGPGHGEIQVKYPAWMRMLWFNIPDISELREMSREATQQHRSSTGSPRPPTHTHTWTLTHAYFANMGGFVYTPVANPNSETSPGFNEPATRPLIGNWLGRYMVDQLQHPGITEAEIKDKSKTDGFAKVFSVFQVSHLVLSLIVRRAQGLPISQLEVLTLAFAVCGVATYAVYWYKPKNVSVPVSVGVLQYPPIFGFGKSFDSFWRLLTNDVGRHPDVWDRHPDVWDRIPNDNIPIAGSSGFTHHATFLLAFVSAVFSSLHAIAWNFDFPTPAEETIWHVCTILTILLPPLGLLAVPLSQATWGQGNPRDFFSRMPRKNGRSYDQGLTDTRRSDPGRLYKYLLWPEDIKFKNGPRLRQKMMDFVDMKEPFQRRPDLDLPQDYGQHLRQLMLLVDGQGSKKMVEKVAKTNVFPRRSLPTAFNKWFLYTTMGSYCLARLALVAVGLSSLRAMPEAVYKATWADYIPAI</sequence>
<evidence type="ECO:0000313" key="4">
    <source>
        <dbReference type="Proteomes" id="UP001302745"/>
    </source>
</evidence>
<feature type="transmembrane region" description="Helical" evidence="2">
    <location>
        <begin position="254"/>
        <end position="272"/>
    </location>
</feature>
<dbReference type="EMBL" id="MU856856">
    <property type="protein sequence ID" value="KAK4157080.1"/>
    <property type="molecule type" value="Genomic_DNA"/>
</dbReference>
<comment type="caution">
    <text evidence="3">The sequence shown here is derived from an EMBL/GenBank/DDBJ whole genome shotgun (WGS) entry which is preliminary data.</text>
</comment>